<sequence length="70" mass="7140" precursor="true">MRYKGKIVATAAAVFFSGAFLSVTAGGANPGEVEISLTGSPIFNPGPEYGPSARNYQGIPGIERAPGGRL</sequence>
<evidence type="ECO:0000256" key="1">
    <source>
        <dbReference type="SAM" id="SignalP"/>
    </source>
</evidence>
<reference evidence="3" key="1">
    <citation type="submission" date="2015-02" db="EMBL/GenBank/DDBJ databases">
        <title>Description and complete genome sequence of the first cultured representative of the subdivision 5 of the Verrucomicrobia phylum.</title>
        <authorList>
            <person name="Spring S."/>
            <person name="Bunk B."/>
            <person name="Sproer C."/>
            <person name="Klenk H.-P."/>
        </authorList>
    </citation>
    <scope>NUCLEOTIDE SEQUENCE [LARGE SCALE GENOMIC DNA]</scope>
    <source>
        <strain evidence="3">L21-Fru-AB</strain>
    </source>
</reference>
<gene>
    <name evidence="2" type="ORF">L21SP4_01351</name>
</gene>
<proteinExistence type="predicted"/>
<keyword evidence="1" id="KW-0732">Signal</keyword>
<keyword evidence="3" id="KW-1185">Reference proteome</keyword>
<dbReference type="AlphaFoldDB" id="A0A0G3EKA2"/>
<dbReference type="Proteomes" id="UP000035268">
    <property type="component" value="Chromosome"/>
</dbReference>
<protein>
    <submittedName>
        <fullName evidence="2">Uncharacterized protein</fullName>
    </submittedName>
</protein>
<accession>A0A0G3EKA2</accession>
<feature type="chain" id="PRO_5005184262" evidence="1">
    <location>
        <begin position="26"/>
        <end position="70"/>
    </location>
</feature>
<name>A0A0G3EKA2_9BACT</name>
<evidence type="ECO:0000313" key="3">
    <source>
        <dbReference type="Proteomes" id="UP000035268"/>
    </source>
</evidence>
<dbReference type="EMBL" id="CP010904">
    <property type="protein sequence ID" value="AKJ64599.1"/>
    <property type="molecule type" value="Genomic_DNA"/>
</dbReference>
<dbReference type="STRING" id="1307763.L21SP4_01351"/>
<evidence type="ECO:0000313" key="2">
    <source>
        <dbReference type="EMBL" id="AKJ64599.1"/>
    </source>
</evidence>
<reference evidence="2 3" key="2">
    <citation type="journal article" date="2016" name="ISME J.">
        <title>Characterization of the first cultured representative of Verrucomicrobia subdivision 5 indicates the proposal of a novel phylum.</title>
        <authorList>
            <person name="Spring S."/>
            <person name="Bunk B."/>
            <person name="Sproer C."/>
            <person name="Schumann P."/>
            <person name="Rohde M."/>
            <person name="Tindall B.J."/>
            <person name="Klenk H.P."/>
        </authorList>
    </citation>
    <scope>NUCLEOTIDE SEQUENCE [LARGE SCALE GENOMIC DNA]</scope>
    <source>
        <strain evidence="2 3">L21-Fru-AB</strain>
    </source>
</reference>
<feature type="signal peptide" evidence="1">
    <location>
        <begin position="1"/>
        <end position="25"/>
    </location>
</feature>
<organism evidence="2 3">
    <name type="scientific">Kiritimatiella glycovorans</name>
    <dbReference type="NCBI Taxonomy" id="1307763"/>
    <lineage>
        <taxon>Bacteria</taxon>
        <taxon>Pseudomonadati</taxon>
        <taxon>Kiritimatiellota</taxon>
        <taxon>Kiritimatiellia</taxon>
        <taxon>Kiritimatiellales</taxon>
        <taxon>Kiritimatiellaceae</taxon>
        <taxon>Kiritimatiella</taxon>
    </lineage>
</organism>
<dbReference type="KEGG" id="vbl:L21SP4_01351"/>